<dbReference type="InterPro" id="IPR022080">
    <property type="entry name" value="DUF3630"/>
</dbReference>
<evidence type="ECO:0008006" key="3">
    <source>
        <dbReference type="Google" id="ProtNLM"/>
    </source>
</evidence>
<evidence type="ECO:0000313" key="2">
    <source>
        <dbReference type="Proteomes" id="UP001499988"/>
    </source>
</evidence>
<accession>A0ABP9EYA2</accession>
<dbReference type="EMBL" id="BAABJZ010000080">
    <property type="protein sequence ID" value="GAA4889754.1"/>
    <property type="molecule type" value="Genomic_DNA"/>
</dbReference>
<comment type="caution">
    <text evidence="1">The sequence shown here is derived from an EMBL/GenBank/DDBJ whole genome shotgun (WGS) entry which is preliminary data.</text>
</comment>
<gene>
    <name evidence="1" type="ORF">GCM10023333_23810</name>
</gene>
<dbReference type="RefSeq" id="WP_345335619.1">
    <property type="nucleotide sequence ID" value="NZ_BAABJZ010000080.1"/>
</dbReference>
<proteinExistence type="predicted"/>
<sequence length="109" mass="12063">MESVAHALLLKLAPPHHDPQRAQLLWSCPLSQEQVTALVPLLCARLDCQLGGGEIAADRLFWPLRFEESELTLHFEAMCETLWIQAESGDPEGAQVIAYLATLAQEICP</sequence>
<name>A0ABP9EYA2_9GAMM</name>
<evidence type="ECO:0000313" key="1">
    <source>
        <dbReference type="EMBL" id="GAA4889754.1"/>
    </source>
</evidence>
<organism evidence="1 2">
    <name type="scientific">Ferrimonas pelagia</name>
    <dbReference type="NCBI Taxonomy" id="1177826"/>
    <lineage>
        <taxon>Bacteria</taxon>
        <taxon>Pseudomonadati</taxon>
        <taxon>Pseudomonadota</taxon>
        <taxon>Gammaproteobacteria</taxon>
        <taxon>Alteromonadales</taxon>
        <taxon>Ferrimonadaceae</taxon>
        <taxon>Ferrimonas</taxon>
    </lineage>
</organism>
<dbReference type="Proteomes" id="UP001499988">
    <property type="component" value="Unassembled WGS sequence"/>
</dbReference>
<reference evidence="2" key="1">
    <citation type="journal article" date="2019" name="Int. J. Syst. Evol. Microbiol.">
        <title>The Global Catalogue of Microorganisms (GCM) 10K type strain sequencing project: providing services to taxonomists for standard genome sequencing and annotation.</title>
        <authorList>
            <consortium name="The Broad Institute Genomics Platform"/>
            <consortium name="The Broad Institute Genome Sequencing Center for Infectious Disease"/>
            <person name="Wu L."/>
            <person name="Ma J."/>
        </authorList>
    </citation>
    <scope>NUCLEOTIDE SEQUENCE [LARGE SCALE GENOMIC DNA]</scope>
    <source>
        <strain evidence="2">JCM 18401</strain>
    </source>
</reference>
<dbReference type="Pfam" id="PF12305">
    <property type="entry name" value="DUF3630"/>
    <property type="match status" value="1"/>
</dbReference>
<protein>
    <recommendedName>
        <fullName evidence="3">DUF3630 family protein</fullName>
    </recommendedName>
</protein>
<keyword evidence="2" id="KW-1185">Reference proteome</keyword>